<keyword evidence="12" id="KW-1185">Reference proteome</keyword>
<evidence type="ECO:0000256" key="7">
    <source>
        <dbReference type="ARBA" id="ARBA00023288"/>
    </source>
</evidence>
<dbReference type="PANTHER" id="PTHR35789:SF1">
    <property type="entry name" value="SPORE GERMINATION PROTEIN B3"/>
    <property type="match status" value="1"/>
</dbReference>
<evidence type="ECO:0000256" key="1">
    <source>
        <dbReference type="ARBA" id="ARBA00004635"/>
    </source>
</evidence>
<feature type="domain" description="Spore germination GerAC-like C-terminal" evidence="9">
    <location>
        <begin position="217"/>
        <end position="366"/>
    </location>
</feature>
<comment type="subcellular location">
    <subcellularLocation>
        <location evidence="1">Membrane</location>
        <topology evidence="1">Lipid-anchor</topology>
    </subcellularLocation>
</comment>
<keyword evidence="3" id="KW-0309">Germination</keyword>
<evidence type="ECO:0000256" key="6">
    <source>
        <dbReference type="ARBA" id="ARBA00023139"/>
    </source>
</evidence>
<keyword evidence="5" id="KW-0472">Membrane</keyword>
<evidence type="ECO:0000256" key="2">
    <source>
        <dbReference type="ARBA" id="ARBA00007886"/>
    </source>
</evidence>
<dbReference type="PROSITE" id="PS51257">
    <property type="entry name" value="PROKAR_LIPOPROTEIN"/>
    <property type="match status" value="1"/>
</dbReference>
<comment type="caution">
    <text evidence="11">The sequence shown here is derived from an EMBL/GenBank/DDBJ whole genome shotgun (WGS) entry which is preliminary data.</text>
</comment>
<dbReference type="InterPro" id="IPR008844">
    <property type="entry name" value="Spore_GerAC-like"/>
</dbReference>
<reference evidence="11 12" key="1">
    <citation type="submission" date="2022-10" db="EMBL/GenBank/DDBJ databases">
        <title>Draft genome assembly of moderately radiation resistant bacterium Metabacillus halosaccharovorans.</title>
        <authorList>
            <person name="Pal S."/>
            <person name="Gopinathan A."/>
        </authorList>
    </citation>
    <scope>NUCLEOTIDE SEQUENCE [LARGE SCALE GENOMIC DNA]</scope>
    <source>
        <strain evidence="11 12">VITHBRA001</strain>
    </source>
</reference>
<feature type="signal peptide" evidence="8">
    <location>
        <begin position="1"/>
        <end position="21"/>
    </location>
</feature>
<dbReference type="Gene3D" id="3.30.300.210">
    <property type="entry name" value="Nutrient germinant receptor protein C, domain 3"/>
    <property type="match status" value="1"/>
</dbReference>
<accession>A0ABT3DMK7</accession>
<evidence type="ECO:0000259" key="10">
    <source>
        <dbReference type="Pfam" id="PF25198"/>
    </source>
</evidence>
<evidence type="ECO:0000256" key="8">
    <source>
        <dbReference type="SAM" id="SignalP"/>
    </source>
</evidence>
<dbReference type="RefSeq" id="WP_264144407.1">
    <property type="nucleotide sequence ID" value="NZ_JAOYEY010000050.1"/>
</dbReference>
<evidence type="ECO:0000313" key="12">
    <source>
        <dbReference type="Proteomes" id="UP001526147"/>
    </source>
</evidence>
<feature type="chain" id="PRO_5045524784" evidence="8">
    <location>
        <begin position="22"/>
        <end position="385"/>
    </location>
</feature>
<gene>
    <name evidence="11" type="ORF">OIH86_21655</name>
</gene>
<evidence type="ECO:0000256" key="3">
    <source>
        <dbReference type="ARBA" id="ARBA00022544"/>
    </source>
</evidence>
<dbReference type="Pfam" id="PF05504">
    <property type="entry name" value="Spore_GerAC"/>
    <property type="match status" value="1"/>
</dbReference>
<evidence type="ECO:0000259" key="9">
    <source>
        <dbReference type="Pfam" id="PF05504"/>
    </source>
</evidence>
<dbReference type="InterPro" id="IPR038501">
    <property type="entry name" value="Spore_GerAC_C_sf"/>
</dbReference>
<dbReference type="PANTHER" id="PTHR35789">
    <property type="entry name" value="SPORE GERMINATION PROTEIN B3"/>
    <property type="match status" value="1"/>
</dbReference>
<dbReference type="InterPro" id="IPR046953">
    <property type="entry name" value="Spore_GerAC-like_C"/>
</dbReference>
<dbReference type="EMBL" id="JAOYEY010000050">
    <property type="protein sequence ID" value="MCV9888259.1"/>
    <property type="molecule type" value="Genomic_DNA"/>
</dbReference>
<keyword evidence="6" id="KW-0564">Palmitate</keyword>
<protein>
    <submittedName>
        <fullName evidence="11">Ger(X)C family spore germination protein</fullName>
    </submittedName>
</protein>
<evidence type="ECO:0000313" key="11">
    <source>
        <dbReference type="EMBL" id="MCV9888259.1"/>
    </source>
</evidence>
<dbReference type="Pfam" id="PF25198">
    <property type="entry name" value="Spore_GerAC_N"/>
    <property type="match status" value="1"/>
</dbReference>
<keyword evidence="4 8" id="KW-0732">Signal</keyword>
<dbReference type="NCBIfam" id="TIGR02887">
    <property type="entry name" value="spore_ger_x_C"/>
    <property type="match status" value="1"/>
</dbReference>
<sequence>MKKIRALFLVTLLAVLTSCHNVKEIHNQAYAVGMGVDYVEGEYHIILQFLDFSNVAKTDQQKSAEPVPVWMAKGKGRTIETALNDIFNTIQMRVNFEQLNLVLFGENMIASTEQLEEAFNTFTSSFTVRLTAWSYITKEKLEDVFTSSIIFDFPFSYSRLNQPDEGSKQSATVQAISLREFVMQLNEKTKTTVVPSIKLNKDLMMKEKTKEPAAVIDGAHLFKDKTYKGWLSIQELTGFIWTNNKSERSITEFEPEKGKILAVELLEPNLKLIPEKANGSYNIEVDLTALIKESVDQHVTQNNIKKEIENLIKEEVEKTYKTAKKLGADIFQLEDHAYRYHLKDWRKYKEEQKNINLSDVTVNVQTLYSIDKYKSIKNDANTKRE</sequence>
<dbReference type="Proteomes" id="UP001526147">
    <property type="component" value="Unassembled WGS sequence"/>
</dbReference>
<evidence type="ECO:0000256" key="4">
    <source>
        <dbReference type="ARBA" id="ARBA00022729"/>
    </source>
</evidence>
<feature type="domain" description="Spore germination protein N-terminal" evidence="10">
    <location>
        <begin position="22"/>
        <end position="199"/>
    </location>
</feature>
<name>A0ABT3DMK7_9BACI</name>
<dbReference type="InterPro" id="IPR057336">
    <property type="entry name" value="GerAC_N"/>
</dbReference>
<keyword evidence="7" id="KW-0449">Lipoprotein</keyword>
<organism evidence="11 12">
    <name type="scientific">Metabacillus halosaccharovorans</name>
    <dbReference type="NCBI Taxonomy" id="930124"/>
    <lineage>
        <taxon>Bacteria</taxon>
        <taxon>Bacillati</taxon>
        <taxon>Bacillota</taxon>
        <taxon>Bacilli</taxon>
        <taxon>Bacillales</taxon>
        <taxon>Bacillaceae</taxon>
        <taxon>Metabacillus</taxon>
    </lineage>
</organism>
<proteinExistence type="inferred from homology"/>
<comment type="similarity">
    <text evidence="2">Belongs to the GerABKC lipoprotein family.</text>
</comment>
<evidence type="ECO:0000256" key="5">
    <source>
        <dbReference type="ARBA" id="ARBA00023136"/>
    </source>
</evidence>